<reference evidence="3" key="1">
    <citation type="submission" date="2024-07" db="EMBL/GenBank/DDBJ databases">
        <title>Two chromosome-level genome assemblies of Korean endemic species Abeliophyllum distichum and Forsythia ovata (Oleaceae).</title>
        <authorList>
            <person name="Jang H."/>
        </authorList>
    </citation>
    <scope>NUCLEOTIDE SEQUENCE [LARGE SCALE GENOMIC DNA]</scope>
</reference>
<dbReference type="AlphaFoldDB" id="A0ABD1S232"/>
<feature type="compositionally biased region" description="Low complexity" evidence="1">
    <location>
        <begin position="1"/>
        <end position="11"/>
    </location>
</feature>
<keyword evidence="3" id="KW-1185">Reference proteome</keyword>
<accession>A0ABD1S232</accession>
<evidence type="ECO:0000256" key="1">
    <source>
        <dbReference type="SAM" id="MobiDB-lite"/>
    </source>
</evidence>
<evidence type="ECO:0000313" key="2">
    <source>
        <dbReference type="EMBL" id="KAL2494249.1"/>
    </source>
</evidence>
<proteinExistence type="predicted"/>
<comment type="caution">
    <text evidence="2">The sequence shown here is derived from an EMBL/GenBank/DDBJ whole genome shotgun (WGS) entry which is preliminary data.</text>
</comment>
<feature type="region of interest" description="Disordered" evidence="1">
    <location>
        <begin position="1"/>
        <end position="44"/>
    </location>
</feature>
<sequence>MAASPSSLTTPLPSPDSQTFSDGCRGPSRRRAEEMPTVASASNKTMGGTTIVSFGINETMGGTLVVASGVNKIEEETFAAASDVNEIVAAGTDAVRGTGGCGRISYFASTTLPLLILNLGILEK</sequence>
<organism evidence="2 3">
    <name type="scientific">Forsythia ovata</name>
    <dbReference type="NCBI Taxonomy" id="205694"/>
    <lineage>
        <taxon>Eukaryota</taxon>
        <taxon>Viridiplantae</taxon>
        <taxon>Streptophyta</taxon>
        <taxon>Embryophyta</taxon>
        <taxon>Tracheophyta</taxon>
        <taxon>Spermatophyta</taxon>
        <taxon>Magnoliopsida</taxon>
        <taxon>eudicotyledons</taxon>
        <taxon>Gunneridae</taxon>
        <taxon>Pentapetalae</taxon>
        <taxon>asterids</taxon>
        <taxon>lamiids</taxon>
        <taxon>Lamiales</taxon>
        <taxon>Oleaceae</taxon>
        <taxon>Forsythieae</taxon>
        <taxon>Forsythia</taxon>
    </lineage>
</organism>
<dbReference type="EMBL" id="JBFOLJ010000011">
    <property type="protein sequence ID" value="KAL2494249.1"/>
    <property type="molecule type" value="Genomic_DNA"/>
</dbReference>
<dbReference type="Proteomes" id="UP001604277">
    <property type="component" value="Unassembled WGS sequence"/>
</dbReference>
<evidence type="ECO:0000313" key="3">
    <source>
        <dbReference type="Proteomes" id="UP001604277"/>
    </source>
</evidence>
<name>A0ABD1S232_9LAMI</name>
<gene>
    <name evidence="2" type="ORF">Fot_38006</name>
</gene>
<protein>
    <submittedName>
        <fullName evidence="2">Uncharacterized protein</fullName>
    </submittedName>
</protein>